<keyword evidence="8 9" id="KW-0289">Folate biosynthesis</keyword>
<dbReference type="CDD" id="cd00534">
    <property type="entry name" value="DHNA_DHNTPE"/>
    <property type="match status" value="1"/>
</dbReference>
<comment type="similarity">
    <text evidence="3">In the N-terminal section; belongs to the DHNA family.</text>
</comment>
<dbReference type="EC" id="2.7.6.3" evidence="9"/>
<comment type="catalytic activity">
    <reaction evidence="1">
        <text>6-hydroxymethyl-7,8-dihydropterin + ATP = (7,8-dihydropterin-6-yl)methyl diphosphate + AMP + H(+)</text>
        <dbReference type="Rhea" id="RHEA:11412"/>
        <dbReference type="ChEBI" id="CHEBI:15378"/>
        <dbReference type="ChEBI" id="CHEBI:30616"/>
        <dbReference type="ChEBI" id="CHEBI:44841"/>
        <dbReference type="ChEBI" id="CHEBI:72950"/>
        <dbReference type="ChEBI" id="CHEBI:456215"/>
        <dbReference type="EC" id="2.7.6.3"/>
    </reaction>
</comment>
<dbReference type="CDD" id="cd00483">
    <property type="entry name" value="HPPK"/>
    <property type="match status" value="1"/>
</dbReference>
<dbReference type="GO" id="GO:0046656">
    <property type="term" value="P:folic acid biosynthetic process"/>
    <property type="evidence" value="ECO:0007669"/>
    <property type="project" value="UniProtKB-UniRule"/>
</dbReference>
<keyword evidence="5" id="KW-0547">Nucleotide-binding</keyword>
<dbReference type="InterPro" id="IPR035907">
    <property type="entry name" value="Hppk_sf"/>
</dbReference>
<evidence type="ECO:0000256" key="4">
    <source>
        <dbReference type="ARBA" id="ARBA00022679"/>
    </source>
</evidence>
<comment type="function">
    <text evidence="9">Catalyzes the conversion of 7,8-dihydroneopterin to 6-hydroxymethyl-7,8-dihydropterin.</text>
</comment>
<organism evidence="11 12">
    <name type="scientific">Anaeromicropila populeti</name>
    <dbReference type="NCBI Taxonomy" id="37658"/>
    <lineage>
        <taxon>Bacteria</taxon>
        <taxon>Bacillati</taxon>
        <taxon>Bacillota</taxon>
        <taxon>Clostridia</taxon>
        <taxon>Lachnospirales</taxon>
        <taxon>Lachnospiraceae</taxon>
        <taxon>Anaeromicropila</taxon>
    </lineage>
</organism>
<dbReference type="Gene3D" id="3.30.1130.10">
    <property type="match status" value="1"/>
</dbReference>
<dbReference type="Pfam" id="PF01288">
    <property type="entry name" value="HPPK"/>
    <property type="match status" value="1"/>
</dbReference>
<dbReference type="RefSeq" id="WP_092561550.1">
    <property type="nucleotide sequence ID" value="NZ_FOYZ01000010.1"/>
</dbReference>
<dbReference type="Proteomes" id="UP000199659">
    <property type="component" value="Unassembled WGS sequence"/>
</dbReference>
<sequence length="269" mass="30690">MDKIKIVDLEVFGHHGVYQEETFLGQKFLVSVTLFLNTKQAGVTDNLEYSVSYAEVAHFVNEYLTNNTFSLIEAAAEQLAFAILLKYTVEEVTVEIKKPWAPILLPLKTVSIEITRKWNTAYLSIGSNLGDKEANLKKAVQLLGEHEKCKISKISDFIITEPYGNVEQDNFLNGALEVKTLLEPEELLELIAQIENELGRVREIHWGPRTIDLDIILFEQKVIREDNLTIPHVEMQKREFVLKPLAQIAPNAIHPLLCKNVYQLLHELI</sequence>
<comment type="similarity">
    <text evidence="9">Belongs to the DHNA family.</text>
</comment>
<comment type="catalytic activity">
    <reaction evidence="9">
        <text>7,8-dihydroneopterin = 6-hydroxymethyl-7,8-dihydropterin + glycolaldehyde</text>
        <dbReference type="Rhea" id="RHEA:10540"/>
        <dbReference type="ChEBI" id="CHEBI:17001"/>
        <dbReference type="ChEBI" id="CHEBI:17071"/>
        <dbReference type="ChEBI" id="CHEBI:44841"/>
        <dbReference type="EC" id="4.1.2.25"/>
    </reaction>
</comment>
<reference evidence="11 12" key="1">
    <citation type="submission" date="2016-10" db="EMBL/GenBank/DDBJ databases">
        <authorList>
            <person name="de Groot N.N."/>
        </authorList>
    </citation>
    <scope>NUCLEOTIDE SEQUENCE [LARGE SCALE GENOMIC DNA]</scope>
    <source>
        <strain evidence="11 12">743A</strain>
    </source>
</reference>
<dbReference type="InterPro" id="IPR043133">
    <property type="entry name" value="GTP-CH-I_C/QueF"/>
</dbReference>
<keyword evidence="7" id="KW-0067">ATP-binding</keyword>
<evidence type="ECO:0000256" key="2">
    <source>
        <dbReference type="ARBA" id="ARBA00005051"/>
    </source>
</evidence>
<evidence type="ECO:0000259" key="10">
    <source>
        <dbReference type="PROSITE" id="PS00794"/>
    </source>
</evidence>
<evidence type="ECO:0000256" key="8">
    <source>
        <dbReference type="ARBA" id="ARBA00022909"/>
    </source>
</evidence>
<keyword evidence="6 11" id="KW-0418">Kinase</keyword>
<dbReference type="GO" id="GO:0016301">
    <property type="term" value="F:kinase activity"/>
    <property type="evidence" value="ECO:0007669"/>
    <property type="project" value="UniProtKB-KW"/>
</dbReference>
<dbReference type="NCBIfam" id="TIGR00526">
    <property type="entry name" value="folB_dom"/>
    <property type="match status" value="1"/>
</dbReference>
<evidence type="ECO:0000313" key="11">
    <source>
        <dbReference type="EMBL" id="SFR94045.1"/>
    </source>
</evidence>
<comment type="pathway">
    <text evidence="9">Cofactor biosynthesis; tetrahydrofolate biosynthesis; 2-amino-4-hydroxy-6-hydroxymethyl-7,8-dihydropteridine diphosphate from 7,8-dihydroneopterin triphosphate: step 3/4.</text>
</comment>
<dbReference type="Pfam" id="PF02152">
    <property type="entry name" value="FolB"/>
    <property type="match status" value="1"/>
</dbReference>
<evidence type="ECO:0000256" key="3">
    <source>
        <dbReference type="ARBA" id="ARBA00009640"/>
    </source>
</evidence>
<evidence type="ECO:0000256" key="9">
    <source>
        <dbReference type="RuleBase" id="RU362079"/>
    </source>
</evidence>
<keyword evidence="9" id="KW-0456">Lyase</keyword>
<dbReference type="STRING" id="37658.SAMN05661086_02647"/>
<dbReference type="GO" id="GO:0005524">
    <property type="term" value="F:ATP binding"/>
    <property type="evidence" value="ECO:0007669"/>
    <property type="project" value="UniProtKB-KW"/>
</dbReference>
<dbReference type="EC" id="4.1.2.25" evidence="9"/>
<dbReference type="NCBIfam" id="TIGR01498">
    <property type="entry name" value="folK"/>
    <property type="match status" value="1"/>
</dbReference>
<dbReference type="InterPro" id="IPR006156">
    <property type="entry name" value="Dihydroneopterin_aldolase"/>
</dbReference>
<proteinExistence type="inferred from homology"/>
<gene>
    <name evidence="11" type="ORF">SAMN05661086_02647</name>
</gene>
<dbReference type="AlphaFoldDB" id="A0A1I6KS40"/>
<evidence type="ECO:0000256" key="1">
    <source>
        <dbReference type="ARBA" id="ARBA00000198"/>
    </source>
</evidence>
<dbReference type="NCBIfam" id="TIGR00525">
    <property type="entry name" value="folB"/>
    <property type="match status" value="1"/>
</dbReference>
<keyword evidence="4" id="KW-0808">Transferase</keyword>
<comment type="pathway">
    <text evidence="2">Cofactor biosynthesis; tetrahydrofolate biosynthesis; 2-amino-4-hydroxy-6-hydroxymethyl-7,8-dihydropteridine diphosphate from 7,8-dihydroneopterin triphosphate: step 4/4.</text>
</comment>
<dbReference type="SUPFAM" id="SSF55620">
    <property type="entry name" value="Tetrahydrobiopterin biosynthesis enzymes-like"/>
    <property type="match status" value="1"/>
</dbReference>
<dbReference type="OrthoDB" id="9808041at2"/>
<keyword evidence="12" id="KW-1185">Reference proteome</keyword>
<dbReference type="InterPro" id="IPR000550">
    <property type="entry name" value="Hppk"/>
</dbReference>
<protein>
    <recommendedName>
        <fullName evidence="9">Bifunctional folate synthesis protein</fullName>
    </recommendedName>
    <domain>
        <recommendedName>
            <fullName evidence="9">Dihydroneopterin aldolase</fullName>
            <shortName evidence="9">DHNA</shortName>
            <ecNumber evidence="9">4.1.2.25</ecNumber>
        </recommendedName>
        <alternativeName>
            <fullName evidence="9">7,8-dihydroneopterin aldolase</fullName>
        </alternativeName>
    </domain>
    <domain>
        <recommendedName>
            <fullName evidence="9">2-amino-4-hydroxy-6-hydroxymethyldihydropteridine pyrophosphokinase</fullName>
            <ecNumber evidence="9">2.7.6.3</ecNumber>
        </recommendedName>
        <alternativeName>
            <fullName evidence="9">6-hydroxymethyl-7,8-dihydropterin pyrophosphokinase</fullName>
            <shortName evidence="9">PPPK</shortName>
        </alternativeName>
        <alternativeName>
            <fullName evidence="9">7,8-dihydro-6-hydroxymethylpterin pyrophosphokinase</fullName>
            <shortName evidence="9">HPPK</shortName>
        </alternativeName>
    </domain>
</protein>
<evidence type="ECO:0000256" key="5">
    <source>
        <dbReference type="ARBA" id="ARBA00022741"/>
    </source>
</evidence>
<evidence type="ECO:0000313" key="12">
    <source>
        <dbReference type="Proteomes" id="UP000199659"/>
    </source>
</evidence>
<dbReference type="SUPFAM" id="SSF55083">
    <property type="entry name" value="6-hydroxymethyl-7,8-dihydropterin pyrophosphokinase, HPPK"/>
    <property type="match status" value="1"/>
</dbReference>
<dbReference type="UniPathway" id="UPA00077">
    <property type="reaction ID" value="UER00154"/>
</dbReference>
<accession>A0A1I6KS40</accession>
<feature type="domain" description="7,8-dihydro-6-hydroxymethylpterin-pyrophosphokinase" evidence="10">
    <location>
        <begin position="205"/>
        <end position="216"/>
    </location>
</feature>
<evidence type="ECO:0000256" key="7">
    <source>
        <dbReference type="ARBA" id="ARBA00022840"/>
    </source>
</evidence>
<dbReference type="PANTHER" id="PTHR43071">
    <property type="entry name" value="2-AMINO-4-HYDROXY-6-HYDROXYMETHYLDIHYDROPTERIDINE PYROPHOSPHOKINASE"/>
    <property type="match status" value="1"/>
</dbReference>
<dbReference type="InterPro" id="IPR006157">
    <property type="entry name" value="FolB_dom"/>
</dbReference>
<dbReference type="GO" id="GO:0003848">
    <property type="term" value="F:2-amino-4-hydroxy-6-hydroxymethyldihydropteridine diphosphokinase activity"/>
    <property type="evidence" value="ECO:0007669"/>
    <property type="project" value="UniProtKB-EC"/>
</dbReference>
<dbReference type="EMBL" id="FOYZ01000010">
    <property type="protein sequence ID" value="SFR94045.1"/>
    <property type="molecule type" value="Genomic_DNA"/>
</dbReference>
<dbReference type="PROSITE" id="PS00794">
    <property type="entry name" value="HPPK"/>
    <property type="match status" value="1"/>
</dbReference>
<dbReference type="SMART" id="SM00905">
    <property type="entry name" value="FolB"/>
    <property type="match status" value="1"/>
</dbReference>
<dbReference type="PANTHER" id="PTHR43071:SF1">
    <property type="entry name" value="2-AMINO-4-HYDROXY-6-HYDROXYMETHYLDIHYDROPTERIDINE PYROPHOSPHOKINASE"/>
    <property type="match status" value="1"/>
</dbReference>
<dbReference type="GO" id="GO:0004150">
    <property type="term" value="F:dihydroneopterin aldolase activity"/>
    <property type="evidence" value="ECO:0007669"/>
    <property type="project" value="UniProtKB-UniRule"/>
</dbReference>
<dbReference type="Gene3D" id="3.30.70.560">
    <property type="entry name" value="7,8-Dihydro-6-hydroxymethylpterin-pyrophosphokinase HPPK"/>
    <property type="match status" value="1"/>
</dbReference>
<dbReference type="GO" id="GO:0046654">
    <property type="term" value="P:tetrahydrofolate biosynthetic process"/>
    <property type="evidence" value="ECO:0007669"/>
    <property type="project" value="UniProtKB-UniRule"/>
</dbReference>
<name>A0A1I6KS40_9FIRM</name>
<evidence type="ECO:0000256" key="6">
    <source>
        <dbReference type="ARBA" id="ARBA00022777"/>
    </source>
</evidence>